<dbReference type="EMBL" id="AP011780">
    <property type="protein sequence ID" value="BAL57628.1"/>
    <property type="molecule type" value="Genomic_DNA"/>
</dbReference>
<gene>
    <name evidence="2" type="ORF">HGMM_F51E10C40</name>
</gene>
<dbReference type="Pfam" id="PF00582">
    <property type="entry name" value="Usp"/>
    <property type="match status" value="1"/>
</dbReference>
<accession>H5SN92</accession>
<dbReference type="InterPro" id="IPR014729">
    <property type="entry name" value="Rossmann-like_a/b/a_fold"/>
</dbReference>
<dbReference type="SUPFAM" id="SSF52402">
    <property type="entry name" value="Adenine nucleotide alpha hydrolases-like"/>
    <property type="match status" value="1"/>
</dbReference>
<proteinExistence type="predicted"/>
<reference evidence="2" key="2">
    <citation type="journal article" date="2012" name="PLoS ONE">
        <title>A Deeply Branching Thermophilic Bacterium with an Ancient Acetyl-CoA Pathway Dominates a Subsurface Ecosystem.</title>
        <authorList>
            <person name="Takami H."/>
            <person name="Noguchi H."/>
            <person name="Takaki Y."/>
            <person name="Uchiyama I."/>
            <person name="Toyoda A."/>
            <person name="Nishi S."/>
            <person name="Chee G.-J."/>
            <person name="Arai W."/>
            <person name="Nunoura T."/>
            <person name="Itoh T."/>
            <person name="Hattori M."/>
            <person name="Takai K."/>
        </authorList>
    </citation>
    <scope>NUCLEOTIDE SEQUENCE</scope>
</reference>
<dbReference type="CDD" id="cd00293">
    <property type="entry name" value="USP-like"/>
    <property type="match status" value="1"/>
</dbReference>
<dbReference type="Gene3D" id="3.40.50.620">
    <property type="entry name" value="HUPs"/>
    <property type="match status" value="1"/>
</dbReference>
<reference evidence="2" key="1">
    <citation type="journal article" date="2005" name="Environ. Microbiol.">
        <title>Genetic and functional properties of uncultivated thermophilic crenarchaeotes from a subsurface gold mine as revealed by analysis of genome fragments.</title>
        <authorList>
            <person name="Nunoura T."/>
            <person name="Hirayama H."/>
            <person name="Takami H."/>
            <person name="Oida H."/>
            <person name="Nishi S."/>
            <person name="Shimamura S."/>
            <person name="Suzuki Y."/>
            <person name="Inagaki F."/>
            <person name="Takai K."/>
            <person name="Nealson K.H."/>
            <person name="Horikoshi K."/>
        </authorList>
    </citation>
    <scope>NUCLEOTIDE SEQUENCE</scope>
</reference>
<evidence type="ECO:0000259" key="1">
    <source>
        <dbReference type="Pfam" id="PF00582"/>
    </source>
</evidence>
<organism evidence="2">
    <name type="scientific">uncultured prokaryote</name>
    <dbReference type="NCBI Taxonomy" id="198431"/>
    <lineage>
        <taxon>unclassified sequences</taxon>
        <taxon>environmental samples</taxon>
    </lineage>
</organism>
<sequence>MARTILMAYRGTEEDKRVLRWLCRIVKQTRANLRLVYVLTVPFTEQVDAPEPAGLHQAEQMLMEGEHLAEREGVIAAADIVQARDAGSGLVSEAAELEASILVMTDRRHLLPMENPLGYGTVAYVLRHAPCPVWICYAPLPAHSHPPEGGERT</sequence>
<feature type="domain" description="UspA" evidence="1">
    <location>
        <begin position="1"/>
        <end position="135"/>
    </location>
</feature>
<dbReference type="AlphaFoldDB" id="H5SN92"/>
<evidence type="ECO:0000313" key="2">
    <source>
        <dbReference type="EMBL" id="BAL57628.1"/>
    </source>
</evidence>
<protein>
    <submittedName>
        <fullName evidence="2">Universal stress family protein</fullName>
    </submittedName>
</protein>
<dbReference type="InterPro" id="IPR006016">
    <property type="entry name" value="UspA"/>
</dbReference>
<name>H5SN92_9ZZZZ</name>